<protein>
    <submittedName>
        <fullName evidence="2">Uncharacterized protein</fullName>
    </submittedName>
</protein>
<dbReference type="EMBL" id="CAEQ01000398">
    <property type="protein sequence ID" value="CCD11656.1"/>
    <property type="molecule type" value="Genomic_DNA"/>
</dbReference>
<feature type="transmembrane region" description="Helical" evidence="1">
    <location>
        <begin position="36"/>
        <end position="58"/>
    </location>
</feature>
<gene>
    <name evidence="2" type="ORF">TCIL3000_0_26210</name>
</gene>
<name>F9W3E5_TRYCI</name>
<reference evidence="2 3" key="2">
    <citation type="journal article" date="2012" name="Proc. Natl. Acad. Sci. U.S.A.">
        <title>Antigenic diversity is generated by distinct evolutionary mechanisms in African trypanosome species.</title>
        <authorList>
            <person name="Jackson A.P."/>
            <person name="Berry A."/>
            <person name="Aslett M."/>
            <person name="Allison H.C."/>
            <person name="Burton P."/>
            <person name="Vavrova-Anderson J."/>
            <person name="Brown R."/>
            <person name="Browne H."/>
            <person name="Corton N."/>
            <person name="Hauser H."/>
            <person name="Gamble J."/>
            <person name="Gilderthorp R."/>
            <person name="Marcello L."/>
            <person name="McQuillan J."/>
            <person name="Otto T.D."/>
            <person name="Quail M.A."/>
            <person name="Sanders M.J."/>
            <person name="van Tonder A."/>
            <person name="Ginger M.L."/>
            <person name="Field M.C."/>
            <person name="Barry J.D."/>
            <person name="Hertz-Fowler C."/>
            <person name="Berriman M."/>
        </authorList>
    </citation>
    <scope>NUCLEOTIDE SEQUENCE [LARGE SCALE GENOMIC DNA]</scope>
    <source>
        <strain evidence="2 3">IL3000</strain>
    </source>
</reference>
<proteinExistence type="predicted"/>
<evidence type="ECO:0000256" key="1">
    <source>
        <dbReference type="SAM" id="Phobius"/>
    </source>
</evidence>
<evidence type="ECO:0000313" key="3">
    <source>
        <dbReference type="Proteomes" id="UP000000702"/>
    </source>
</evidence>
<keyword evidence="1" id="KW-1133">Transmembrane helix</keyword>
<keyword evidence="3" id="KW-1185">Reference proteome</keyword>
<comment type="caution">
    <text evidence="2">The sequence shown here is derived from an EMBL/GenBank/DDBJ whole genome shotgun (WGS) entry which is preliminary data.</text>
</comment>
<dbReference type="AlphaFoldDB" id="F9W3E5"/>
<keyword evidence="1" id="KW-0472">Membrane</keyword>
<keyword evidence="1" id="KW-0812">Transmembrane</keyword>
<organism evidence="2 3">
    <name type="scientific">Trypanosoma congolense (strain IL3000)</name>
    <dbReference type="NCBI Taxonomy" id="1068625"/>
    <lineage>
        <taxon>Eukaryota</taxon>
        <taxon>Discoba</taxon>
        <taxon>Euglenozoa</taxon>
        <taxon>Kinetoplastea</taxon>
        <taxon>Metakinetoplastina</taxon>
        <taxon>Trypanosomatida</taxon>
        <taxon>Trypanosomatidae</taxon>
        <taxon>Trypanosoma</taxon>
        <taxon>Nannomonas</taxon>
    </lineage>
</organism>
<evidence type="ECO:0000313" key="2">
    <source>
        <dbReference type="EMBL" id="CCD11656.1"/>
    </source>
</evidence>
<reference evidence="3" key="1">
    <citation type="submission" date="2011-07" db="EMBL/GenBank/DDBJ databases">
        <title>Divergent evolution of antigenic variation in African trypanosomes.</title>
        <authorList>
            <person name="Jackson A.P."/>
            <person name="Berry A."/>
            <person name="Allison H.C."/>
            <person name="Burton P."/>
            <person name="Anderson J."/>
            <person name="Aslett M."/>
            <person name="Brown R."/>
            <person name="Corton N."/>
            <person name="Harris D."/>
            <person name="Hauser H."/>
            <person name="Gamble J."/>
            <person name="Gilderthorp R."/>
            <person name="McQuillan J."/>
            <person name="Quail M.A."/>
            <person name="Sanders M."/>
            <person name="Van Tonder A."/>
            <person name="Ginger M.L."/>
            <person name="Donelson J.E."/>
            <person name="Field M.C."/>
            <person name="Barry J.D."/>
            <person name="Berriman M."/>
            <person name="Hertz-Fowler C."/>
        </authorList>
    </citation>
    <scope>NUCLEOTIDE SEQUENCE [LARGE SCALE GENOMIC DNA]</scope>
    <source>
        <strain evidence="3">IL3000</strain>
    </source>
</reference>
<dbReference type="Proteomes" id="UP000000702">
    <property type="component" value="Unassembled WGS sequence"/>
</dbReference>
<accession>F9W3E5</accession>
<sequence>MCIVMSRSGSFYTEGLYFACEQYSGEYIHKCLSKPAAVVIVISFLFIFSSVSLSLFLVAAAPSLTLLIFCLAQQLWVQFEVSPSFRCAAQNETGKEEGREERKKKWGLIVLLVSFSFLFRFDKETYLSHM</sequence>